<gene>
    <name evidence="1" type="ORF">MML48_4g00018918</name>
</gene>
<name>A0ACB9TAS0_HOLOL</name>
<keyword evidence="2" id="KW-1185">Reference proteome</keyword>
<comment type="caution">
    <text evidence="1">The sequence shown here is derived from an EMBL/GenBank/DDBJ whole genome shotgun (WGS) entry which is preliminary data.</text>
</comment>
<protein>
    <submittedName>
        <fullName evidence="1">Myb/sant-like dna-binding domain</fullName>
    </submittedName>
</protein>
<accession>A0ACB9TAS0</accession>
<sequence length="263" mass="30613">MSEEYLDITDPESGDIYRLLLNKEDIHSAHTDDHYAASLLFHGKCYKNVIPFETAGQSQNVTEETSEIVMEQYNAHKIWILLITIMETHIQDFNHPLKRKHICDNIGNELESLGHSINPLIIKNKWKSLTRSYNKAKDTKSRTGQGPTRFMFFDLLDELLGSKPTNTSTNSLDSLSSRENTPESTYTSHSLNDNLEAGSSKENCTAEITNKKQVNIRNNKRKLKLQWMEIKNEEYKQRQLRHEETVKKLEIEERKLELLQEYN</sequence>
<evidence type="ECO:0000313" key="1">
    <source>
        <dbReference type="EMBL" id="KAI4463874.1"/>
    </source>
</evidence>
<reference evidence="1" key="1">
    <citation type="submission" date="2022-04" db="EMBL/GenBank/DDBJ databases">
        <title>Chromosome-scale genome assembly of Holotrichia oblita Faldermann.</title>
        <authorList>
            <person name="Rongchong L."/>
        </authorList>
    </citation>
    <scope>NUCLEOTIDE SEQUENCE</scope>
    <source>
        <strain evidence="1">81SQS9</strain>
    </source>
</reference>
<organism evidence="1 2">
    <name type="scientific">Holotrichia oblita</name>
    <name type="common">Chafer beetle</name>
    <dbReference type="NCBI Taxonomy" id="644536"/>
    <lineage>
        <taxon>Eukaryota</taxon>
        <taxon>Metazoa</taxon>
        <taxon>Ecdysozoa</taxon>
        <taxon>Arthropoda</taxon>
        <taxon>Hexapoda</taxon>
        <taxon>Insecta</taxon>
        <taxon>Pterygota</taxon>
        <taxon>Neoptera</taxon>
        <taxon>Endopterygota</taxon>
        <taxon>Coleoptera</taxon>
        <taxon>Polyphaga</taxon>
        <taxon>Scarabaeiformia</taxon>
        <taxon>Scarabaeidae</taxon>
        <taxon>Melolonthinae</taxon>
        <taxon>Holotrichia</taxon>
    </lineage>
</organism>
<dbReference type="EMBL" id="CM043018">
    <property type="protein sequence ID" value="KAI4463874.1"/>
    <property type="molecule type" value="Genomic_DNA"/>
</dbReference>
<proteinExistence type="predicted"/>
<evidence type="ECO:0000313" key="2">
    <source>
        <dbReference type="Proteomes" id="UP001056778"/>
    </source>
</evidence>
<dbReference type="Proteomes" id="UP001056778">
    <property type="component" value="Chromosome 4"/>
</dbReference>